<dbReference type="STRING" id="656519.Halsa_0323"/>
<dbReference type="InterPro" id="IPR011013">
    <property type="entry name" value="Gal_mutarotase_sf_dom"/>
</dbReference>
<protein>
    <submittedName>
        <fullName evidence="1">Aldose 1-epimerase</fullName>
    </submittedName>
</protein>
<dbReference type="PANTHER" id="PTHR11122">
    <property type="entry name" value="APOSPORY-ASSOCIATED PROTEIN C-RELATED"/>
    <property type="match status" value="1"/>
</dbReference>
<dbReference type="InterPro" id="IPR008183">
    <property type="entry name" value="Aldose_1/G6P_1-epimerase"/>
</dbReference>
<dbReference type="Pfam" id="PF01263">
    <property type="entry name" value="Aldose_epim"/>
    <property type="match status" value="1"/>
</dbReference>
<dbReference type="KEGG" id="has:Halsa_0323"/>
<reference evidence="1 2" key="2">
    <citation type="journal article" date="2011" name="J. Bacteriol.">
        <title>Complete Genome Sequence of the Haloalkaliphilic, Hydrogen Producing Halanaerobium hydrogenoformans.</title>
        <authorList>
            <person name="Brown S.D."/>
            <person name="Begemann M.B."/>
            <person name="Mormile M.R."/>
            <person name="Wall J.D."/>
            <person name="Han C.S."/>
            <person name="Goodwin L.A."/>
            <person name="Pitluck S."/>
            <person name="Land M.L."/>
            <person name="Hauser L.J."/>
            <person name="Elias D.A."/>
        </authorList>
    </citation>
    <scope>NUCLEOTIDE SEQUENCE [LARGE SCALE GENOMIC DNA]</scope>
    <source>
        <strain evidence="2">sapolanicus</strain>
    </source>
</reference>
<keyword evidence="2" id="KW-1185">Reference proteome</keyword>
<dbReference type="EMBL" id="CP002304">
    <property type="protein sequence ID" value="ADQ13798.1"/>
    <property type="molecule type" value="Genomic_DNA"/>
</dbReference>
<dbReference type="Proteomes" id="UP000007434">
    <property type="component" value="Chromosome"/>
</dbReference>
<dbReference type="eggNOG" id="COG2017">
    <property type="taxonomic scope" value="Bacteria"/>
</dbReference>
<dbReference type="HOGENOM" id="CLU_057834_1_0_9"/>
<dbReference type="CDD" id="cd09024">
    <property type="entry name" value="Aldose_epim_lacX"/>
    <property type="match status" value="1"/>
</dbReference>
<sequence length="290" mass="34437">MYKIENEELLVEFELLGAQMRRLKSKVKDKDYLWHGDAKYWKRSAPVLFPIVGRLKNDEYQFEGKKYSLSQHGFARDKDFELRENKEKRILFRLIHSQATLEVYPFKFELYIEYRLKKNRLEIEYRVKNIDDRDIYFSIGAHPAFYWPLDKNLSKEDYILEFEQPENLKRHLLNEKGLLTAESEDFLKDSRKIELNEELFKADALVFKDPKSQSITLKSSLSNDELKLNFESFPYLGIWSKAEGAPFICIEPWYGIADSADSEGDLKNKEGIIRLKSEAEFYCQHSIEIK</sequence>
<evidence type="ECO:0000313" key="2">
    <source>
        <dbReference type="Proteomes" id="UP000007434"/>
    </source>
</evidence>
<dbReference type="GO" id="GO:0016853">
    <property type="term" value="F:isomerase activity"/>
    <property type="evidence" value="ECO:0007669"/>
    <property type="project" value="InterPro"/>
</dbReference>
<dbReference type="RefSeq" id="WP_013404904.1">
    <property type="nucleotide sequence ID" value="NC_014654.1"/>
</dbReference>
<dbReference type="AlphaFoldDB" id="E4RPB3"/>
<dbReference type="InterPro" id="IPR037481">
    <property type="entry name" value="LacX"/>
</dbReference>
<dbReference type="GO" id="GO:0005975">
    <property type="term" value="P:carbohydrate metabolic process"/>
    <property type="evidence" value="ECO:0007669"/>
    <property type="project" value="InterPro"/>
</dbReference>
<dbReference type="PANTHER" id="PTHR11122:SF13">
    <property type="entry name" value="GLUCOSE-6-PHOSPHATE 1-EPIMERASE"/>
    <property type="match status" value="1"/>
</dbReference>
<dbReference type="SUPFAM" id="SSF74650">
    <property type="entry name" value="Galactose mutarotase-like"/>
    <property type="match status" value="1"/>
</dbReference>
<dbReference type="InterPro" id="IPR014718">
    <property type="entry name" value="GH-type_carb-bd"/>
</dbReference>
<gene>
    <name evidence="1" type="ordered locus">Halsa_0323</name>
</gene>
<organism evidence="1 2">
    <name type="scientific">Halanaerobium hydrogeniformans</name>
    <name type="common">Halanaerobium sp. (strain sapolanicus)</name>
    <dbReference type="NCBI Taxonomy" id="656519"/>
    <lineage>
        <taxon>Bacteria</taxon>
        <taxon>Bacillati</taxon>
        <taxon>Bacillota</taxon>
        <taxon>Clostridia</taxon>
        <taxon>Halanaerobiales</taxon>
        <taxon>Halanaerobiaceae</taxon>
        <taxon>Halanaerobium</taxon>
    </lineage>
</organism>
<dbReference type="OrthoDB" id="9795355at2"/>
<evidence type="ECO:0000313" key="1">
    <source>
        <dbReference type="EMBL" id="ADQ13798.1"/>
    </source>
</evidence>
<reference evidence="1 2" key="1">
    <citation type="submission" date="2010-11" db="EMBL/GenBank/DDBJ databases">
        <title>Complete sequence of Halanaerobium sp. sapolanicus.</title>
        <authorList>
            <consortium name="US DOE Joint Genome Institute"/>
            <person name="Lucas S."/>
            <person name="Copeland A."/>
            <person name="Lapidus A."/>
            <person name="Cheng J.-F."/>
            <person name="Bruce D."/>
            <person name="Goodwin L."/>
            <person name="Pitluck S."/>
            <person name="Davenport K."/>
            <person name="Detter J.C."/>
            <person name="Han C."/>
            <person name="Tapia R."/>
            <person name="Land M."/>
            <person name="Hauser L."/>
            <person name="Jeffries C."/>
            <person name="Kyrpides N."/>
            <person name="Ivanova N."/>
            <person name="Mikhailova N."/>
            <person name="Begemann M.B."/>
            <person name="Mormile M.R."/>
            <person name="Wall J.D."/>
            <person name="Elias D.A."/>
            <person name="Woyke T."/>
        </authorList>
    </citation>
    <scope>NUCLEOTIDE SEQUENCE [LARGE SCALE GENOMIC DNA]</scope>
    <source>
        <strain evidence="2">sapolanicus</strain>
    </source>
</reference>
<accession>E4RPB3</accession>
<dbReference type="GO" id="GO:0030246">
    <property type="term" value="F:carbohydrate binding"/>
    <property type="evidence" value="ECO:0007669"/>
    <property type="project" value="InterPro"/>
</dbReference>
<dbReference type="Gene3D" id="2.70.98.10">
    <property type="match status" value="1"/>
</dbReference>
<proteinExistence type="predicted"/>
<name>E4RPB3_HALHG</name>